<dbReference type="WormBase" id="SRAE_2000058200">
    <property type="protein sequence ID" value="SRP03389"/>
    <property type="gene ID" value="WBGene00260778"/>
</dbReference>
<proteinExistence type="predicted"/>
<reference evidence="1 2" key="1">
    <citation type="submission" date="2014-09" db="EMBL/GenBank/DDBJ databases">
        <authorList>
            <person name="Martin A.A."/>
        </authorList>
    </citation>
    <scope>NUCLEOTIDE SEQUENCE</scope>
    <source>
        <strain evidence="2">ED321</strain>
        <strain evidence="1">ED321 Heterogonic</strain>
    </source>
</reference>
<dbReference type="RefSeq" id="XP_024505108.1">
    <property type="nucleotide sequence ID" value="XM_024651430.1"/>
</dbReference>
<evidence type="ECO:0000313" key="2">
    <source>
        <dbReference type="Proteomes" id="UP000035682"/>
    </source>
</evidence>
<evidence type="ECO:0000313" key="3">
    <source>
        <dbReference type="WBParaSite" id="SRAE_2000058200.1"/>
    </source>
</evidence>
<keyword evidence="2" id="KW-1185">Reference proteome</keyword>
<evidence type="ECO:0000313" key="4">
    <source>
        <dbReference type="WormBase" id="SRAE_2000058200"/>
    </source>
</evidence>
<protein>
    <submittedName>
        <fullName evidence="1 3">Uncharacterized protein</fullName>
    </submittedName>
</protein>
<reference evidence="3" key="2">
    <citation type="submission" date="2020-12" db="UniProtKB">
        <authorList>
            <consortium name="WormBaseParasite"/>
        </authorList>
    </citation>
    <scope>IDENTIFICATION</scope>
</reference>
<sequence length="180" mass="20490">MCCLVWLLIQNIKSIIVEYIIKLRRKEQNHGKIISLPYDSGCCGRCEKINDYIRGWTFIEIIPNNNKVILNECINCNVPSEYSLKADLPPIAPRDVSFGYSNQKNNHNQPPIILLNGGGVSRTGTLPRKVYNNFDEDTTTFIRNDKKKRASFSLPSSPKVSQNYGMKKLDNWIGNLIKNG</sequence>
<name>A0A090LCQ8_STRRB</name>
<dbReference type="AlphaFoldDB" id="A0A090LCQ8"/>
<organism evidence="1">
    <name type="scientific">Strongyloides ratti</name>
    <name type="common">Parasitic roundworm</name>
    <dbReference type="NCBI Taxonomy" id="34506"/>
    <lineage>
        <taxon>Eukaryota</taxon>
        <taxon>Metazoa</taxon>
        <taxon>Ecdysozoa</taxon>
        <taxon>Nematoda</taxon>
        <taxon>Chromadorea</taxon>
        <taxon>Rhabditida</taxon>
        <taxon>Tylenchina</taxon>
        <taxon>Panagrolaimomorpha</taxon>
        <taxon>Strongyloidoidea</taxon>
        <taxon>Strongyloididae</taxon>
        <taxon>Strongyloides</taxon>
    </lineage>
</organism>
<dbReference type="WBParaSite" id="SRAE_2000058200.1">
    <property type="protein sequence ID" value="SRAE_2000058200.1"/>
    <property type="gene ID" value="WBGene00260778"/>
</dbReference>
<dbReference type="Proteomes" id="UP000035682">
    <property type="component" value="Unplaced"/>
</dbReference>
<evidence type="ECO:0000313" key="1">
    <source>
        <dbReference type="EMBL" id="CEF65908.1"/>
    </source>
</evidence>
<dbReference type="GeneID" id="36378272"/>
<dbReference type="EMBL" id="LN609529">
    <property type="protein sequence ID" value="CEF65908.1"/>
    <property type="molecule type" value="Genomic_DNA"/>
</dbReference>
<dbReference type="CTD" id="36378272"/>
<accession>A0A090LCQ8</accession>
<gene>
    <name evidence="1 3 4" type="ORF">SRAE_2000058200</name>
</gene>